<dbReference type="CDD" id="cd00143">
    <property type="entry name" value="PP2Cc"/>
    <property type="match status" value="1"/>
</dbReference>
<dbReference type="InterPro" id="IPR001932">
    <property type="entry name" value="PPM-type_phosphatase-like_dom"/>
</dbReference>
<keyword evidence="4" id="KW-0067">ATP-binding</keyword>
<gene>
    <name evidence="8" type="ORF">GON04_16490</name>
</gene>
<sequence>MPLRIAVGQHSSAGRKPANQDFHGICLPEGATLAAKGAAVALADGISSSDSAGQASQVAVASLLQDYYCTPDAWSVRQSVDRVLAAANSWLYAQTQRGAGRYDKDRGWVCTLSALVLKGRTAHLFHVGDTRVWQLQGRALEQLTHDHRVHVGGETYLGRALGIAPQVEIDYRRLPLEAGDAFVLATDGVYDHVPAAFLAASLEQHGGDLDAAARAIVDEALRHGSNDNLTVQLLRVEGVADGDALEAVGGAGALPLPPPLAPRLLLDGLRIVRELHASSRSHAWLALDEASGRPVVVKVPATEQREDPRALERLLLEEWVARRLDNAHVLKAFPPSGRRSSLYTVMEFVDGQTLAQWMVDHPRPPLQEVRAIVAQIARGLRALHRAEMVHQDLRPENVMLDATGSAKLIDFGAVRVAGIEERDTSERLALPGMAQYMAPELFLGEAGTPASDLFSLAVLTYQLLTGRLPYGLDLPRCHSLAEQRRLRYRSLHAMRRDVPAWVDDTLLQALHPEPGRRHADVAEFVHALEHPVAGRRATLPLAERDPLTFWRTLAVLLGLCCVGLLGLLAARG</sequence>
<keyword evidence="3 8" id="KW-0418">Kinase</keyword>
<dbReference type="SUPFAM" id="SSF81606">
    <property type="entry name" value="PP2C-like"/>
    <property type="match status" value="1"/>
</dbReference>
<organism evidence="8 9">
    <name type="scientific">Ramlibacter pinisoli</name>
    <dbReference type="NCBI Taxonomy" id="2682844"/>
    <lineage>
        <taxon>Bacteria</taxon>
        <taxon>Pseudomonadati</taxon>
        <taxon>Pseudomonadota</taxon>
        <taxon>Betaproteobacteria</taxon>
        <taxon>Burkholderiales</taxon>
        <taxon>Comamonadaceae</taxon>
        <taxon>Ramlibacter</taxon>
    </lineage>
</organism>
<dbReference type="InterPro" id="IPR008266">
    <property type="entry name" value="Tyr_kinase_AS"/>
</dbReference>
<accession>A0A6N8IYD1</accession>
<dbReference type="Gene3D" id="3.60.40.10">
    <property type="entry name" value="PPM-type phosphatase domain"/>
    <property type="match status" value="1"/>
</dbReference>
<dbReference type="InterPro" id="IPR000719">
    <property type="entry name" value="Prot_kinase_dom"/>
</dbReference>
<dbReference type="Proteomes" id="UP000469385">
    <property type="component" value="Unassembled WGS sequence"/>
</dbReference>
<protein>
    <submittedName>
        <fullName evidence="8">Protein kinase</fullName>
    </submittedName>
</protein>
<dbReference type="GO" id="GO:0005524">
    <property type="term" value="F:ATP binding"/>
    <property type="evidence" value="ECO:0007669"/>
    <property type="project" value="UniProtKB-KW"/>
</dbReference>
<evidence type="ECO:0000313" key="9">
    <source>
        <dbReference type="Proteomes" id="UP000469385"/>
    </source>
</evidence>
<keyword evidence="5" id="KW-1133">Transmembrane helix</keyword>
<evidence type="ECO:0000313" key="8">
    <source>
        <dbReference type="EMBL" id="MVQ31060.1"/>
    </source>
</evidence>
<dbReference type="SMART" id="SM00332">
    <property type="entry name" value="PP2Cc"/>
    <property type="match status" value="1"/>
</dbReference>
<dbReference type="GO" id="GO:0004674">
    <property type="term" value="F:protein serine/threonine kinase activity"/>
    <property type="evidence" value="ECO:0007669"/>
    <property type="project" value="TreeGrafter"/>
</dbReference>
<name>A0A6N8IYD1_9BURK</name>
<feature type="domain" description="Protein kinase" evidence="6">
    <location>
        <begin position="269"/>
        <end position="533"/>
    </location>
</feature>
<dbReference type="PROSITE" id="PS50011">
    <property type="entry name" value="PROTEIN_KINASE_DOM"/>
    <property type="match status" value="1"/>
</dbReference>
<dbReference type="EMBL" id="WSEL01000009">
    <property type="protein sequence ID" value="MVQ31060.1"/>
    <property type="molecule type" value="Genomic_DNA"/>
</dbReference>
<evidence type="ECO:0000259" key="7">
    <source>
        <dbReference type="PROSITE" id="PS51746"/>
    </source>
</evidence>
<dbReference type="SUPFAM" id="SSF56112">
    <property type="entry name" value="Protein kinase-like (PK-like)"/>
    <property type="match status" value="1"/>
</dbReference>
<dbReference type="PANTHER" id="PTHR43289:SF6">
    <property type="entry name" value="SERINE_THREONINE-PROTEIN KINASE NEKL-3"/>
    <property type="match status" value="1"/>
</dbReference>
<keyword evidence="1" id="KW-0808">Transferase</keyword>
<evidence type="ECO:0000259" key="6">
    <source>
        <dbReference type="PROSITE" id="PS50011"/>
    </source>
</evidence>
<dbReference type="Gene3D" id="3.30.200.20">
    <property type="entry name" value="Phosphorylase Kinase, domain 1"/>
    <property type="match status" value="1"/>
</dbReference>
<comment type="caution">
    <text evidence="8">The sequence shown here is derived from an EMBL/GenBank/DDBJ whole genome shotgun (WGS) entry which is preliminary data.</text>
</comment>
<keyword evidence="9" id="KW-1185">Reference proteome</keyword>
<dbReference type="Pfam" id="PF13672">
    <property type="entry name" value="PP2C_2"/>
    <property type="match status" value="1"/>
</dbReference>
<feature type="domain" description="PPM-type phosphatase" evidence="7">
    <location>
        <begin position="6"/>
        <end position="236"/>
    </location>
</feature>
<feature type="transmembrane region" description="Helical" evidence="5">
    <location>
        <begin position="549"/>
        <end position="570"/>
    </location>
</feature>
<dbReference type="AlphaFoldDB" id="A0A6N8IYD1"/>
<dbReference type="CDD" id="cd14014">
    <property type="entry name" value="STKc_PknB_like"/>
    <property type="match status" value="1"/>
</dbReference>
<evidence type="ECO:0000256" key="1">
    <source>
        <dbReference type="ARBA" id="ARBA00022679"/>
    </source>
</evidence>
<dbReference type="InterPro" id="IPR036457">
    <property type="entry name" value="PPM-type-like_dom_sf"/>
</dbReference>
<dbReference type="RefSeq" id="WP_181653614.1">
    <property type="nucleotide sequence ID" value="NZ_WSEL01000009.1"/>
</dbReference>
<dbReference type="PANTHER" id="PTHR43289">
    <property type="entry name" value="MITOGEN-ACTIVATED PROTEIN KINASE KINASE KINASE 20-RELATED"/>
    <property type="match status" value="1"/>
</dbReference>
<reference evidence="8 9" key="1">
    <citation type="submission" date="2019-12" db="EMBL/GenBank/DDBJ databases">
        <authorList>
            <person name="Huq M.A."/>
        </authorList>
    </citation>
    <scope>NUCLEOTIDE SEQUENCE [LARGE SCALE GENOMIC DNA]</scope>
    <source>
        <strain evidence="8 9">MAH-25</strain>
    </source>
</reference>
<keyword evidence="2" id="KW-0547">Nucleotide-binding</keyword>
<evidence type="ECO:0000256" key="2">
    <source>
        <dbReference type="ARBA" id="ARBA00022741"/>
    </source>
</evidence>
<dbReference type="SMART" id="SM00331">
    <property type="entry name" value="PP2C_SIG"/>
    <property type="match status" value="1"/>
</dbReference>
<evidence type="ECO:0000256" key="4">
    <source>
        <dbReference type="ARBA" id="ARBA00022840"/>
    </source>
</evidence>
<proteinExistence type="predicted"/>
<keyword evidence="5" id="KW-0812">Transmembrane</keyword>
<evidence type="ECO:0000256" key="5">
    <source>
        <dbReference type="SAM" id="Phobius"/>
    </source>
</evidence>
<dbReference type="PROSITE" id="PS00109">
    <property type="entry name" value="PROTEIN_KINASE_TYR"/>
    <property type="match status" value="1"/>
</dbReference>
<evidence type="ECO:0000256" key="3">
    <source>
        <dbReference type="ARBA" id="ARBA00022777"/>
    </source>
</evidence>
<dbReference type="Pfam" id="PF00069">
    <property type="entry name" value="Pkinase"/>
    <property type="match status" value="1"/>
</dbReference>
<keyword evidence="5" id="KW-0472">Membrane</keyword>
<dbReference type="InterPro" id="IPR011009">
    <property type="entry name" value="Kinase-like_dom_sf"/>
</dbReference>
<dbReference type="PROSITE" id="PS51746">
    <property type="entry name" value="PPM_2"/>
    <property type="match status" value="1"/>
</dbReference>
<dbReference type="Gene3D" id="1.10.510.10">
    <property type="entry name" value="Transferase(Phosphotransferase) domain 1"/>
    <property type="match status" value="1"/>
</dbReference>